<evidence type="ECO:0000313" key="2">
    <source>
        <dbReference type="Proteomes" id="UP001293254"/>
    </source>
</evidence>
<dbReference type="GO" id="GO:0005737">
    <property type="term" value="C:cytoplasm"/>
    <property type="evidence" value="ECO:0007669"/>
    <property type="project" value="TreeGrafter"/>
</dbReference>
<keyword evidence="2" id="KW-1185">Reference proteome</keyword>
<protein>
    <recommendedName>
        <fullName evidence="3">Spatacsin C-terminal domain-containing protein</fullName>
    </recommendedName>
</protein>
<dbReference type="EMBL" id="JACGWO010000010">
    <property type="protein sequence ID" value="KAK4417341.1"/>
    <property type="molecule type" value="Genomic_DNA"/>
</dbReference>
<reference evidence="1" key="1">
    <citation type="submission" date="2020-06" db="EMBL/GenBank/DDBJ databases">
        <authorList>
            <person name="Li T."/>
            <person name="Hu X."/>
            <person name="Zhang T."/>
            <person name="Song X."/>
            <person name="Zhang H."/>
            <person name="Dai N."/>
            <person name="Sheng W."/>
            <person name="Hou X."/>
            <person name="Wei L."/>
        </authorList>
    </citation>
    <scope>NUCLEOTIDE SEQUENCE</scope>
    <source>
        <strain evidence="1">3651</strain>
        <tissue evidence="1">Leaf</tissue>
    </source>
</reference>
<accession>A0AAE1XST8</accession>
<dbReference type="Proteomes" id="UP001293254">
    <property type="component" value="Unassembled WGS sequence"/>
</dbReference>
<dbReference type="PANTHER" id="PTHR13650:SF1">
    <property type="entry name" value="CLEAVAGE AND POLYADENYLATION SPECIFICITY FACTOR SUBUNIT 1"/>
    <property type="match status" value="1"/>
</dbReference>
<dbReference type="AlphaFoldDB" id="A0AAE1XST8"/>
<evidence type="ECO:0008006" key="3">
    <source>
        <dbReference type="Google" id="ProtNLM"/>
    </source>
</evidence>
<evidence type="ECO:0000313" key="1">
    <source>
        <dbReference type="EMBL" id="KAK4417341.1"/>
    </source>
</evidence>
<name>A0AAE1XST8_9LAMI</name>
<sequence>MLRTYLKYFSDFGAVIALYPEIRGASMDLNCHPDEDDLPVLHLRKWGPSEFPYNPSNFKEGFISPTRKSLLLLSYDSEALFLPLVKGQCMKVKDPEITPDETFDNPTELSVPTISGSGENICGYSGSVELDGDIGYASGVSFSGSTPAFISDVDSVAWGLCGDAFDRHEEASFQELLFLSGKQGVVVHAFSQFNESNEVIKPVEASDVGQGMWVEWGPSTMLSSSLDVQEESKSHLKASPERSNTFHLEAMEDGQSASPKIWMRTFLTKVERLTSGSDVYTRFPERPSFPNNIVVSFRLFDQDAQFLDLLSHGSPTSSGQANGGMSILRPFQNKSDTSLSSSRLKLEDDSASNSRSGAVSCSYKCVKVFSNNSCQLVGFALSMTNPRPVDDSHQKDENYSKVLIVVAKIVTWGIHWVYSAKLDENVDKGPFEWTDFTFSHRFLICLSTSGLISFYGSTTGAFLASLEVANIIGPGHCLSSQEQKNDSHVLNQMHEKLSHRFGTLTRRFRRLFVFPHSSLLGVMDESGVTYVILPDGYVPEDLFSFENVLPYQHHLDLGLLTGWEVGGAEIGYQRSLFNNKAPRDISRLPVQGKIPYSVGSLPSYEYLKNEDMKYQEFGGVTNDPYIITSSGARKITNQTKVLVSDFQSCFMRKVFLPPCASSEDDVLCCSPLGITRITKRYSSEKKGCQVGHANLQLEFSVNDDDRRLQLALCYLEFDEIENSLEMLMGVNLAVEGILRLLFAAVYLMSYKVSNDNEVSAASRLLALATGYATRVIRKYGLLQHKKAAVRPWDVRGNEGFALPFRVNG</sequence>
<reference evidence="1" key="2">
    <citation type="journal article" date="2024" name="Plant">
        <title>Genomic evolution and insights into agronomic trait innovations of Sesamum species.</title>
        <authorList>
            <person name="Miao H."/>
            <person name="Wang L."/>
            <person name="Qu L."/>
            <person name="Liu H."/>
            <person name="Sun Y."/>
            <person name="Le M."/>
            <person name="Wang Q."/>
            <person name="Wei S."/>
            <person name="Zheng Y."/>
            <person name="Lin W."/>
            <person name="Duan Y."/>
            <person name="Cao H."/>
            <person name="Xiong S."/>
            <person name="Wang X."/>
            <person name="Wei L."/>
            <person name="Li C."/>
            <person name="Ma Q."/>
            <person name="Ju M."/>
            <person name="Zhao R."/>
            <person name="Li G."/>
            <person name="Mu C."/>
            <person name="Tian Q."/>
            <person name="Mei H."/>
            <person name="Zhang T."/>
            <person name="Gao T."/>
            <person name="Zhang H."/>
        </authorList>
    </citation>
    <scope>NUCLEOTIDE SEQUENCE</scope>
    <source>
        <strain evidence="1">3651</strain>
    </source>
</reference>
<organism evidence="1 2">
    <name type="scientific">Sesamum alatum</name>
    <dbReference type="NCBI Taxonomy" id="300844"/>
    <lineage>
        <taxon>Eukaryota</taxon>
        <taxon>Viridiplantae</taxon>
        <taxon>Streptophyta</taxon>
        <taxon>Embryophyta</taxon>
        <taxon>Tracheophyta</taxon>
        <taxon>Spermatophyta</taxon>
        <taxon>Magnoliopsida</taxon>
        <taxon>eudicotyledons</taxon>
        <taxon>Gunneridae</taxon>
        <taxon>Pentapetalae</taxon>
        <taxon>asterids</taxon>
        <taxon>lamiids</taxon>
        <taxon>Lamiales</taxon>
        <taxon>Pedaliaceae</taxon>
        <taxon>Sesamum</taxon>
    </lineage>
</organism>
<dbReference type="PANTHER" id="PTHR13650">
    <property type="entry name" value="SPATACSIN"/>
    <property type="match status" value="1"/>
</dbReference>
<comment type="caution">
    <text evidence="1">The sequence shown here is derived from an EMBL/GenBank/DDBJ whole genome shotgun (WGS) entry which is preliminary data.</text>
</comment>
<dbReference type="InterPro" id="IPR028103">
    <property type="entry name" value="Spatacsin"/>
</dbReference>
<gene>
    <name evidence="1" type="ORF">Salat_2559700</name>
</gene>
<proteinExistence type="predicted"/>